<reference evidence="5" key="1">
    <citation type="submission" date="2024-07" db="EMBL/GenBank/DDBJ databases">
        <authorList>
            <person name="Yu S.T."/>
        </authorList>
    </citation>
    <scope>NUCLEOTIDE SEQUENCE</scope>
    <source>
        <strain evidence="5">R02</strain>
    </source>
</reference>
<proteinExistence type="inferred from homology"/>
<comment type="similarity">
    <text evidence="2">Belongs to the CDP-alcohol phosphatidyltransferase class-I family.</text>
</comment>
<accession>A0AB39LMP6</accession>
<dbReference type="GO" id="GO:0016780">
    <property type="term" value="F:phosphotransferase activity, for other substituted phosphate groups"/>
    <property type="evidence" value="ECO:0007669"/>
    <property type="project" value="InterPro"/>
</dbReference>
<feature type="region of interest" description="Disordered" evidence="3">
    <location>
        <begin position="173"/>
        <end position="217"/>
    </location>
</feature>
<feature type="transmembrane region" description="Helical" evidence="4">
    <location>
        <begin position="48"/>
        <end position="64"/>
    </location>
</feature>
<keyword evidence="4" id="KW-0472">Membrane</keyword>
<sequence>MRVPPLPEVRRLTEKQRDAWWTVLLVDPVATPLVRWTAMWTRVTPNQITWAALVLGIGAAACFAQGDWQWLVAGAVVYHVSFILDCMDGKLARLTGKGSAFGAWLDYIFDRVRVLICAVALMGGQYQRTEDVTYIWLALAVVFLDMLRYMDALEIWKVRLNMRRRQRERAEELGLIDASQDNGSDDDPENDDTPVKGAPRVPAQPTGSEVSAAASAEPAPAHVVPPAKTFITRLPGYVPLRDFLVSHRIRIHLFSGIEFQMTIFIVAPLLNSIFWPTVAAGALLLAFEVLVVYRLLLATRAFQRTMARYDRMEAEMRSETAGPSERATLV</sequence>
<evidence type="ECO:0000256" key="3">
    <source>
        <dbReference type="SAM" id="MobiDB-lite"/>
    </source>
</evidence>
<dbReference type="PROSITE" id="PS00379">
    <property type="entry name" value="CDP_ALCOHOL_P_TRANSF"/>
    <property type="match status" value="1"/>
</dbReference>
<keyword evidence="1 2" id="KW-0808">Transferase</keyword>
<dbReference type="InterPro" id="IPR000462">
    <property type="entry name" value="CDP-OH_P_trans"/>
</dbReference>
<dbReference type="InterPro" id="IPR048254">
    <property type="entry name" value="CDP_ALCOHOL_P_TRANSF_CS"/>
</dbReference>
<dbReference type="RefSeq" id="WP_037818029.1">
    <property type="nucleotide sequence ID" value="NZ_CP163429.1"/>
</dbReference>
<dbReference type="GO" id="GO:0008654">
    <property type="term" value="P:phospholipid biosynthetic process"/>
    <property type="evidence" value="ECO:0007669"/>
    <property type="project" value="InterPro"/>
</dbReference>
<protein>
    <submittedName>
        <fullName evidence="5">CDP-alcohol phosphatidyltransferase family protein</fullName>
        <ecNumber evidence="5">2.7.8.-</ecNumber>
    </submittedName>
</protein>
<keyword evidence="4" id="KW-0812">Transmembrane</keyword>
<name>A0AB39LMP6_9ACTN</name>
<dbReference type="Pfam" id="PF01066">
    <property type="entry name" value="CDP-OH_P_transf"/>
    <property type="match status" value="1"/>
</dbReference>
<evidence type="ECO:0000313" key="5">
    <source>
        <dbReference type="EMBL" id="XDP94112.1"/>
    </source>
</evidence>
<evidence type="ECO:0000256" key="4">
    <source>
        <dbReference type="SAM" id="Phobius"/>
    </source>
</evidence>
<evidence type="ECO:0000256" key="2">
    <source>
        <dbReference type="RuleBase" id="RU003750"/>
    </source>
</evidence>
<feature type="transmembrane region" description="Helical" evidence="4">
    <location>
        <begin position="273"/>
        <end position="296"/>
    </location>
</feature>
<keyword evidence="4" id="KW-1133">Transmembrane helix</keyword>
<dbReference type="EC" id="2.7.8.-" evidence="5"/>
<dbReference type="GO" id="GO:0016020">
    <property type="term" value="C:membrane"/>
    <property type="evidence" value="ECO:0007669"/>
    <property type="project" value="InterPro"/>
</dbReference>
<feature type="compositionally biased region" description="Acidic residues" evidence="3">
    <location>
        <begin position="183"/>
        <end position="192"/>
    </location>
</feature>
<organism evidence="5">
    <name type="scientific">Streptomyces sp. R02</name>
    <dbReference type="NCBI Taxonomy" id="3238623"/>
    <lineage>
        <taxon>Bacteria</taxon>
        <taxon>Bacillati</taxon>
        <taxon>Actinomycetota</taxon>
        <taxon>Actinomycetes</taxon>
        <taxon>Kitasatosporales</taxon>
        <taxon>Streptomycetaceae</taxon>
        <taxon>Streptomyces</taxon>
    </lineage>
</organism>
<dbReference type="InterPro" id="IPR043130">
    <property type="entry name" value="CDP-OH_PTrfase_TM_dom"/>
</dbReference>
<dbReference type="EMBL" id="CP163429">
    <property type="protein sequence ID" value="XDP94112.1"/>
    <property type="molecule type" value="Genomic_DNA"/>
</dbReference>
<dbReference type="Gene3D" id="1.20.120.1760">
    <property type="match status" value="1"/>
</dbReference>
<dbReference type="AlphaFoldDB" id="A0AB39LMP6"/>
<dbReference type="GeneID" id="303249628"/>
<feature type="compositionally biased region" description="Low complexity" evidence="3">
    <location>
        <begin position="208"/>
        <end position="217"/>
    </location>
</feature>
<feature type="transmembrane region" description="Helical" evidence="4">
    <location>
        <begin position="249"/>
        <end position="267"/>
    </location>
</feature>
<evidence type="ECO:0000256" key="1">
    <source>
        <dbReference type="ARBA" id="ARBA00022679"/>
    </source>
</evidence>
<feature type="transmembrane region" description="Helical" evidence="4">
    <location>
        <begin position="133"/>
        <end position="156"/>
    </location>
</feature>
<gene>
    <name evidence="5" type="ORF">AB5J57_11455</name>
</gene>